<feature type="transmembrane region" description="Helical" evidence="1">
    <location>
        <begin position="1266"/>
        <end position="1290"/>
    </location>
</feature>
<accession>A0A6G1S5D3</accession>
<reference evidence="2" key="1">
    <citation type="submission" date="2018-10" db="EMBL/GenBank/DDBJ databases">
        <title>Transcriptome assembly of Aceria tosichella (Wheat curl mite) Type 2.</title>
        <authorList>
            <person name="Scully E.D."/>
            <person name="Geib S.M."/>
            <person name="Palmer N.A."/>
            <person name="Gupta A.K."/>
            <person name="Sarath G."/>
            <person name="Tatineni S."/>
        </authorList>
    </citation>
    <scope>NUCLEOTIDE SEQUENCE</scope>
    <source>
        <strain evidence="2">LincolnNE</strain>
    </source>
</reference>
<sequence>MRPSFELRSSPGISRKFSCRQSVVKVGVAILIAIVANALETIQEEEPPFPQPVSLNQERFKIISEIIDENDVAARTQEEFVDLKRGLASFVTSTSTGHYVRHLNAEESLCFTYRPYKCVVQQMSDIAPTATSGGGKRTPELTAIIGAEQELSGYNVETLVNLVNDDTEDMWGAPGSGSGATGAAPAKQTKQRSLLLFGVSGLWLMASQKPKTFTKSTIVYSASTDAYRPSLVWKMIDGDLEIEFYFVDSKPAAAPATNANPQQQASTPILVSAPAPTLEMIKISSTKKKSLLRTINILSIERTLPAEIYDEILSVPLGYGCFSSLLDAYANDSTDMEFVELIRARRAYANRHAIDAVGNAWMGRVELEVTATKAVISSADGSSSMPTSRSSDTFSLELAQTVLSGGVTIKGIQEGPYAKLIRWRNSREDRKLVMNQLLRIKYNIDMLRGSCQLEHWAQAPKNIATGDEQEPVLIKFANGAEFDANMELFDESDDLHFIKVTSGGSGSNGRRLHHYEGTAATKQLISWLKTSTGVSEQEAKRTRVVRSYSVDGDTMRLASITIWLLDEQEANIVESYQVYVIDMRDEDGTELAEDRAKQFDVSYECYLENEHMVQNRDYAWFQLSYPASQQVLSLAAHNSETIKQRYFESGLVDDIIRQPRVELLLEEDRLKLRALVIDLPPVELMYDKISQMLLVTTTSTSAINRNIQVYMEPDLRHCGHQCRKYGCTIMSYCNRAKSCTISLKPGCDFELSVLDKLDSTDSRTLPYGLTRNNDCNTYTIPNWFKQDELHKRSRLSSVLSRLRHQNYNDRAELPPAPEEVTMSQSDSGLSDEEYVRARVEYTEHVRLALEKDNRLPELVFSIRLHDSFLFLIPNKFELENDPLSEFGLEHIASSDGLVGDDDDDQPQRVPQFHKGLTMNRLNIARHHPAQLVFHSFRGLSYDQCALACWDSKCGIFSYCEQGGECILSSAKTIGEAQQYSLIETAPDCLVAQRDFLGNFVKYPSVYRPQMYKSRSTEPVLDPSECALKCIAETDYHCLSFQFCPSVEGMGGESSSSSSSSAAAGGNDMAPGPSYQCYYQATHHLLSEETSSAGNTGCDHYARSQLADYVRVDSSRVRPNILDQLKTSVYTDLSVFDCASKCSNELLDCTAFQFCIHPYGDDDGNEGASFSHLPVHECVTIESKITPSMLGNSSSSSHETIVDETKDASGLNIQMGDYMTLELDCQVFAMRKDSSQAHLRDLAFGGLIRTTSEKTNDEHLDTGKPSIFGAIMLYLTVATLTTAATCATVILSSKSEYVRQRVERIRILMRV</sequence>
<dbReference type="EMBL" id="GGYP01000606">
    <property type="protein sequence ID" value="MDE45377.1"/>
    <property type="molecule type" value="Transcribed_RNA"/>
</dbReference>
<organism evidence="2">
    <name type="scientific">Aceria tosichella</name>
    <name type="common">wheat curl mite</name>
    <dbReference type="NCBI Taxonomy" id="561515"/>
    <lineage>
        <taxon>Eukaryota</taxon>
        <taxon>Metazoa</taxon>
        <taxon>Ecdysozoa</taxon>
        <taxon>Arthropoda</taxon>
        <taxon>Chelicerata</taxon>
        <taxon>Arachnida</taxon>
        <taxon>Acari</taxon>
        <taxon>Acariformes</taxon>
        <taxon>Trombidiformes</taxon>
        <taxon>Prostigmata</taxon>
        <taxon>Eupodina</taxon>
        <taxon>Eriophyoidea</taxon>
        <taxon>Eriophyidae</taxon>
        <taxon>Eriophyinae</taxon>
        <taxon>Aceriini</taxon>
        <taxon>Aceria</taxon>
    </lineage>
</organism>
<name>A0A6G1S5D3_9ACAR</name>
<keyword evidence="1" id="KW-0472">Membrane</keyword>
<evidence type="ECO:0000313" key="2">
    <source>
        <dbReference type="EMBL" id="MDE45377.1"/>
    </source>
</evidence>
<keyword evidence="1" id="KW-1133">Transmembrane helix</keyword>
<protein>
    <submittedName>
        <fullName evidence="2">Uncharacterized protein</fullName>
    </submittedName>
</protein>
<evidence type="ECO:0000256" key="1">
    <source>
        <dbReference type="SAM" id="Phobius"/>
    </source>
</evidence>
<keyword evidence="1" id="KW-0812">Transmembrane</keyword>
<proteinExistence type="predicted"/>
<gene>
    <name evidence="2" type="ORF">g.19163</name>
</gene>